<dbReference type="Proteomes" id="UP000488956">
    <property type="component" value="Unassembled WGS sequence"/>
</dbReference>
<dbReference type="Proteomes" id="UP000440732">
    <property type="component" value="Unassembled WGS sequence"/>
</dbReference>
<evidence type="ECO:0000313" key="1">
    <source>
        <dbReference type="EMBL" id="KAE9069129.1"/>
    </source>
</evidence>
<evidence type="ECO:0000313" key="2">
    <source>
        <dbReference type="EMBL" id="KAE9082808.1"/>
    </source>
</evidence>
<protein>
    <submittedName>
        <fullName evidence="2">Uncharacterized protein</fullName>
    </submittedName>
</protein>
<dbReference type="AlphaFoldDB" id="A0A6A3QT67"/>
<sequence length="75" mass="7549">MSAGSPRRGAAVGPALCLARRPRPRREPSVCTAAAALSKHCSGVVTATLSLTISDDGEGGGESGNVCRAKPMLDV</sequence>
<name>A0A6A3QT67_9STRA</name>
<organism evidence="2 3">
    <name type="scientific">Phytophthora fragariae</name>
    <dbReference type="NCBI Taxonomy" id="53985"/>
    <lineage>
        <taxon>Eukaryota</taxon>
        <taxon>Sar</taxon>
        <taxon>Stramenopiles</taxon>
        <taxon>Oomycota</taxon>
        <taxon>Peronosporomycetes</taxon>
        <taxon>Peronosporales</taxon>
        <taxon>Peronosporaceae</taxon>
        <taxon>Phytophthora</taxon>
    </lineage>
</organism>
<gene>
    <name evidence="2" type="ORF">PF006_g26822</name>
    <name evidence="1" type="ORF">PF010_g26779</name>
</gene>
<accession>A0A6A3QT67</accession>
<reference evidence="2 3" key="1">
    <citation type="submission" date="2018-08" db="EMBL/GenBank/DDBJ databases">
        <title>Genomic investigation of the strawberry pathogen Phytophthora fragariae indicates pathogenicity is determined by transcriptional variation in three key races.</title>
        <authorList>
            <person name="Adams T.M."/>
            <person name="Armitage A.D."/>
            <person name="Sobczyk M.K."/>
            <person name="Bates H.J."/>
            <person name="Dunwell J.M."/>
            <person name="Nellist C.F."/>
            <person name="Harrison R.J."/>
        </authorList>
    </citation>
    <scope>NUCLEOTIDE SEQUENCE [LARGE SCALE GENOMIC DNA]</scope>
    <source>
        <strain evidence="2 3">NOV-5</strain>
        <strain evidence="1 4">ONT-3</strain>
    </source>
</reference>
<comment type="caution">
    <text evidence="2">The sequence shown here is derived from an EMBL/GenBank/DDBJ whole genome shotgun (WGS) entry which is preliminary data.</text>
</comment>
<dbReference type="EMBL" id="QXGA01003477">
    <property type="protein sequence ID" value="KAE9082808.1"/>
    <property type="molecule type" value="Genomic_DNA"/>
</dbReference>
<dbReference type="EMBL" id="QXFX01003419">
    <property type="protein sequence ID" value="KAE9069129.1"/>
    <property type="molecule type" value="Genomic_DNA"/>
</dbReference>
<proteinExistence type="predicted"/>
<evidence type="ECO:0000313" key="4">
    <source>
        <dbReference type="Proteomes" id="UP000488956"/>
    </source>
</evidence>
<evidence type="ECO:0000313" key="3">
    <source>
        <dbReference type="Proteomes" id="UP000440732"/>
    </source>
</evidence>